<evidence type="ECO:0000313" key="6">
    <source>
        <dbReference type="EMBL" id="SBW03975.1"/>
    </source>
</evidence>
<feature type="domain" description="Rhamnogalacturonase A/B/Epimerase-like pectate lyase" evidence="5">
    <location>
        <begin position="46"/>
        <end position="111"/>
    </location>
</feature>
<evidence type="ECO:0000256" key="3">
    <source>
        <dbReference type="ARBA" id="ARBA00023295"/>
    </source>
</evidence>
<proteinExistence type="inferred from homology"/>
<dbReference type="SMART" id="SM00710">
    <property type="entry name" value="PbH1"/>
    <property type="match status" value="3"/>
</dbReference>
<dbReference type="CDD" id="cd11747">
    <property type="entry name" value="GH94N_like_1"/>
    <property type="match status" value="1"/>
</dbReference>
<comment type="similarity">
    <text evidence="1 4">Belongs to the glycosyl hydrolase 28 family.</text>
</comment>
<evidence type="ECO:0000256" key="4">
    <source>
        <dbReference type="RuleBase" id="RU361169"/>
    </source>
</evidence>
<dbReference type="PANTHER" id="PTHR31339:SF9">
    <property type="entry name" value="PLASMIN AND FIBRONECTIN-BINDING PROTEIN A"/>
    <property type="match status" value="1"/>
</dbReference>
<reference evidence="6" key="1">
    <citation type="submission" date="2016-04" db="EMBL/GenBank/DDBJ databases">
        <authorList>
            <person name="Evans L.H."/>
            <person name="Alamgir A."/>
            <person name="Owens N."/>
            <person name="Weber N.D."/>
            <person name="Virtaneva K."/>
            <person name="Barbian K."/>
            <person name="Babar A."/>
            <person name="Rosenke K."/>
        </authorList>
    </citation>
    <scope>NUCLEOTIDE SEQUENCE</scope>
    <source>
        <strain evidence="6">86-1</strain>
    </source>
</reference>
<dbReference type="EMBL" id="FLUM01000003">
    <property type="protein sequence ID" value="SBW03975.1"/>
    <property type="molecule type" value="Genomic_DNA"/>
</dbReference>
<evidence type="ECO:0000256" key="1">
    <source>
        <dbReference type="ARBA" id="ARBA00008834"/>
    </source>
</evidence>
<dbReference type="Pfam" id="PF14614">
    <property type="entry name" value="DUF4450"/>
    <property type="match status" value="1"/>
</dbReference>
<dbReference type="SUPFAM" id="SSF51126">
    <property type="entry name" value="Pectin lyase-like"/>
    <property type="match status" value="1"/>
</dbReference>
<organism evidence="6">
    <name type="scientific">uncultured Dysgonomonas sp</name>
    <dbReference type="NCBI Taxonomy" id="206096"/>
    <lineage>
        <taxon>Bacteria</taxon>
        <taxon>Pseudomonadati</taxon>
        <taxon>Bacteroidota</taxon>
        <taxon>Bacteroidia</taxon>
        <taxon>Bacteroidales</taxon>
        <taxon>Dysgonomonadaceae</taxon>
        <taxon>Dysgonomonas</taxon>
        <taxon>environmental samples</taxon>
    </lineage>
</organism>
<dbReference type="Pfam" id="PF00295">
    <property type="entry name" value="Glyco_hydro_28"/>
    <property type="match status" value="1"/>
</dbReference>
<evidence type="ECO:0000256" key="2">
    <source>
        <dbReference type="ARBA" id="ARBA00022801"/>
    </source>
</evidence>
<accession>A0A212JXF1</accession>
<gene>
    <name evidence="6" type="ORF">KL86DYS1_30718</name>
</gene>
<dbReference type="InterPro" id="IPR024535">
    <property type="entry name" value="RHGA/B-epi-like_pectate_lyase"/>
</dbReference>
<protein>
    <recommendedName>
        <fullName evidence="5">Rhamnogalacturonase A/B/Epimerase-like pectate lyase domain-containing protein</fullName>
    </recommendedName>
</protein>
<dbReference type="GO" id="GO:0005975">
    <property type="term" value="P:carbohydrate metabolic process"/>
    <property type="evidence" value="ECO:0007669"/>
    <property type="project" value="InterPro"/>
</dbReference>
<dbReference type="AlphaFoldDB" id="A0A212JXF1"/>
<keyword evidence="2 4" id="KW-0378">Hydrolase</keyword>
<dbReference type="InterPro" id="IPR012334">
    <property type="entry name" value="Pectin_lyas_fold"/>
</dbReference>
<dbReference type="Pfam" id="PF12708">
    <property type="entry name" value="Pect-lyase_RHGA_epim"/>
    <property type="match status" value="1"/>
</dbReference>
<dbReference type="GO" id="GO:0004650">
    <property type="term" value="F:polygalacturonase activity"/>
    <property type="evidence" value="ECO:0007669"/>
    <property type="project" value="InterPro"/>
</dbReference>
<keyword evidence="3 4" id="KW-0326">Glycosidase</keyword>
<name>A0A212JXF1_9BACT</name>
<dbReference type="Gene3D" id="2.160.20.10">
    <property type="entry name" value="Single-stranded right-handed beta-helix, Pectin lyase-like"/>
    <property type="match status" value="1"/>
</dbReference>
<dbReference type="InterPro" id="IPR000743">
    <property type="entry name" value="Glyco_hydro_28"/>
</dbReference>
<dbReference type="InterPro" id="IPR028028">
    <property type="entry name" value="DUF4450"/>
</dbReference>
<dbReference type="InterPro" id="IPR051801">
    <property type="entry name" value="GH28_Enzymes"/>
</dbReference>
<dbReference type="InterPro" id="IPR006626">
    <property type="entry name" value="PbH1"/>
</dbReference>
<evidence type="ECO:0000259" key="5">
    <source>
        <dbReference type="Pfam" id="PF12708"/>
    </source>
</evidence>
<dbReference type="PANTHER" id="PTHR31339">
    <property type="entry name" value="PECTIN LYASE-RELATED"/>
    <property type="match status" value="1"/>
</dbReference>
<sequence>MINSIRFFILIICLYVTCMAYASRIPELSWVEKTGARNLPKSNRSYNVADYGAVADGVTMNTKAIQKAIDECAGNGGGTVTFSPGKYLTGSVYLKDGVHFIIPKRTTLLGSTDLKDYPEMDTRVAGIEMPWPSALINVMGQKNVMVSGEGVVHAQGKVFWASYWAMRKDYEAKGLRWIVDYDCKRPRTLLVSESSDITVKGLTFRQAGFWTIQILYSSYCTVDGVIIQNNVGGHGPSTDGVDIDSSSYILVENCDIDCNDDNFCLKSGRDADGLRVNRPTEYIVIRNCISRAGGGLLTCGSETSGGIRHVLAEGLKAKGTTVGIRLKSAMNRGGTTEHIYIRNVEMDNVRTVFEATMNWNPSYSYSTLPKEYANKEIPEHWRKMLEEVEPDKGMPYFNDIYLSGFKVRNSKTFMSVEGSETSLMKNFNFSDIDANVDRIGDVRYARDWKFDNINIKAKNREPVVIENSENVHFPSDVVAIETDFPYALNGVSKEAKIKGAAHPEFSFLLPEMAGNLKFGVVQGKSSKWLRDFKVKNVKQSRRQLTYRLSDPVLEGGEITVNAVALSSSDGLIIEISAVKIPDDISLFWSYGGACGKVLEKTDNGSLKPVYCKYNVFSVEWTAFTLYYGQSMKLKTINAVMPVSSEIRLSDAYMQQSPLSFFESGKKTDAPALAAVLPLKSGQKEYFCIYRQNEKADYNHYMLPALFQKEKADITKSE</sequence>
<dbReference type="InterPro" id="IPR011050">
    <property type="entry name" value="Pectin_lyase_fold/virulence"/>
</dbReference>